<proteinExistence type="inferred from homology"/>
<sequence length="1209" mass="134630">MKWNGPKRARASSPNQQLSQPPTSATSLPTPQPSRLRPRPPWIDGPRPLTRFDRYTTKIVPLGVVGVLATSSSTSSSAALSMPFPQALSLSSSLSSIQFPSTSRASSCLCLQDVSASMHKSLLAVSLLEDLLNASSMVVCDEPSTALFVALYDFHGVGEEQLSIRKGDQLRVLGYNKAGEWCEARLIGTRRIEMGSQKRIGLVGWVPSSYIAPLNSLDKHSWYHGKVSRNESEYILGSGINGSFLVRESETSIGHFSISVRFDSRVYHYRINTDQAERLFITQEAKFKSLAELVHHHSVHADGLICTLLYPAPKKERMPLAFSLSPTQPDEWEVNRSEILMHNKLGSGQYGDVYSGYWRSRDMTVAVKTLKEEAMALHDFLAEAAIMKDLHHKNLVQLLGVCTREAPFYIITEYMCHGNLLDYLRKSDRTRLPPAILMYMATQISAGMAYLESRNFIHRDLAARNCLVSSDNVVKVADFGLARFMREDTYTAHQGAKFPIKWTSPEGLAFNTFSTKSDIWSFGVLLWEIATYGMAPYPGVELSNVYGLLEKGFRMDAPPGCPPAVYRLMLQCWNWSPSDRPRFRDVHASLESLFPHSNIDEEVDRQLEKSRQSDRRARRSQATASVSSPRFDRRSLGLSPSTDSFSHALHDIQQQPALSSFRDPSCSNQAEPHPLPRSSRSSRNLPLPTPPSSAKPKLLKNVMNGHSESPAERSSSCDDVLVSPLAEKNLRKVGSRYGTMPKNARIDAYLQSMKTNRPEAGEDGDISSLSRTVSDDSLDAVPVPNETSNNAASNPDSHVLQQLRMRLKKTHSESPICSSDTNSGSGSAGSANTSGAQLNSSGGTSSATSSPRTPKSERLRKLEMKIIEERKEKTNNNAAPEPPLRKSIVAREQPNSSKETTSNASDSNSEAINSDIGKLHWRSRVTMRQNQGNNQPDSNKSSPEEISRDGELKAKIRTLKHVDRRPGMNKDMENQNDKEEEQILDATGRRNENAPAPEIAKVRQLVTQKVLPLQHHQPFSFQSTNPTPDRPTLQSDDSDSSSSATNVVKPSENKQSFASRLHRPFSTLQKKLKSPEKETEPSLPEESESNIESLLELGRQLESCMCDLRNERVGRVTTSPRSDTRLALIIRLSDAMSKFHSTCVVYAEQISPHSKFRFRELLQRVETHIRQLRSSASASGNGVSPDMAEQQILPQFEQTLRQILQLINR</sequence>
<accession>A0A2A2KJJ3</accession>
<dbReference type="GO" id="GO:0005737">
    <property type="term" value="C:cytoplasm"/>
    <property type="evidence" value="ECO:0007669"/>
    <property type="project" value="UniProtKB-SubCell"/>
</dbReference>
<feature type="compositionally biased region" description="Basic and acidic residues" evidence="15">
    <location>
        <begin position="854"/>
        <end position="874"/>
    </location>
</feature>
<dbReference type="SMART" id="SM00808">
    <property type="entry name" value="FABD"/>
    <property type="match status" value="1"/>
</dbReference>
<feature type="compositionally biased region" description="Polar residues" evidence="15">
    <location>
        <begin position="1044"/>
        <end position="1058"/>
    </location>
</feature>
<dbReference type="OrthoDB" id="98077at2759"/>
<dbReference type="SMART" id="SM00252">
    <property type="entry name" value="SH2"/>
    <property type="match status" value="1"/>
</dbReference>
<dbReference type="FunFam" id="2.30.30.40:FF:000010">
    <property type="entry name" value="Tyrosine-protein kinase"/>
    <property type="match status" value="1"/>
</dbReference>
<keyword evidence="9 14" id="KW-0829">Tyrosine-protein kinase</keyword>
<dbReference type="InterPro" id="IPR035837">
    <property type="entry name" value="ABL_SH2"/>
</dbReference>
<comment type="similarity">
    <text evidence="14">Belongs to the protein kinase superfamily. Tyr protein kinase family.</text>
</comment>
<keyword evidence="4 14" id="KW-0808">Transferase</keyword>
<keyword evidence="7 13" id="KW-0067">ATP-binding</keyword>
<dbReference type="InterPro" id="IPR001452">
    <property type="entry name" value="SH3_domain"/>
</dbReference>
<evidence type="ECO:0000256" key="5">
    <source>
        <dbReference type="ARBA" id="ARBA00022741"/>
    </source>
</evidence>
<feature type="region of interest" description="Disordered" evidence="15">
    <location>
        <begin position="1"/>
        <end position="47"/>
    </location>
</feature>
<dbReference type="InterPro" id="IPR008266">
    <property type="entry name" value="Tyr_kinase_AS"/>
</dbReference>
<dbReference type="FunFam" id="1.10.510.10:FF:000630">
    <property type="entry name" value="Tyrosine-protein kinase"/>
    <property type="match status" value="1"/>
</dbReference>
<dbReference type="PRINTS" id="PR00401">
    <property type="entry name" value="SH2DOMAIN"/>
</dbReference>
<feature type="compositionally biased region" description="Polar residues" evidence="15">
    <location>
        <begin position="12"/>
        <end position="29"/>
    </location>
</feature>
<evidence type="ECO:0000259" key="16">
    <source>
        <dbReference type="PROSITE" id="PS50001"/>
    </source>
</evidence>
<feature type="compositionally biased region" description="Polar residues" evidence="15">
    <location>
        <begin position="785"/>
        <end position="800"/>
    </location>
</feature>
<keyword evidence="3" id="KW-0963">Cytoplasm</keyword>
<gene>
    <name evidence="19" type="ORF">WR25_01605</name>
</gene>
<feature type="region of interest" description="Disordered" evidence="15">
    <location>
        <begin position="776"/>
        <end position="979"/>
    </location>
</feature>
<dbReference type="Pfam" id="PF00017">
    <property type="entry name" value="SH2"/>
    <property type="match status" value="1"/>
</dbReference>
<dbReference type="SMART" id="SM00219">
    <property type="entry name" value="TyrKc"/>
    <property type="match status" value="1"/>
</dbReference>
<evidence type="ECO:0000256" key="11">
    <source>
        <dbReference type="PROSITE-ProRule" id="PRU00191"/>
    </source>
</evidence>
<dbReference type="Gene3D" id="3.30.200.20">
    <property type="entry name" value="Phosphorylase Kinase, domain 1"/>
    <property type="match status" value="1"/>
</dbReference>
<dbReference type="FunFam" id="3.30.200.20:FF:000037">
    <property type="entry name" value="Tyrosine-protein kinase"/>
    <property type="match status" value="1"/>
</dbReference>
<dbReference type="GO" id="GO:0005524">
    <property type="term" value="F:ATP binding"/>
    <property type="evidence" value="ECO:0007669"/>
    <property type="project" value="UniProtKB-UniRule"/>
</dbReference>
<feature type="compositionally biased region" description="Basic and acidic residues" evidence="15">
    <location>
        <begin position="604"/>
        <end position="615"/>
    </location>
</feature>
<feature type="domain" description="Protein kinase" evidence="18">
    <location>
        <begin position="339"/>
        <end position="590"/>
    </location>
</feature>
<dbReference type="InterPro" id="IPR036028">
    <property type="entry name" value="SH3-like_dom_sf"/>
</dbReference>
<keyword evidence="5 13" id="KW-0547">Nucleotide-binding</keyword>
<dbReference type="CDD" id="cd11850">
    <property type="entry name" value="SH3_Abl"/>
    <property type="match status" value="1"/>
</dbReference>
<dbReference type="SUPFAM" id="SSF55550">
    <property type="entry name" value="SH2 domain"/>
    <property type="match status" value="1"/>
</dbReference>
<feature type="region of interest" description="Disordered" evidence="15">
    <location>
        <begin position="1016"/>
        <end position="1091"/>
    </location>
</feature>
<evidence type="ECO:0000256" key="8">
    <source>
        <dbReference type="ARBA" id="ARBA00022999"/>
    </source>
</evidence>
<dbReference type="EMBL" id="LIAE01008398">
    <property type="protein sequence ID" value="PAV74164.1"/>
    <property type="molecule type" value="Genomic_DNA"/>
</dbReference>
<feature type="domain" description="SH3" evidence="17">
    <location>
        <begin position="143"/>
        <end position="216"/>
    </location>
</feature>
<dbReference type="SUPFAM" id="SSF56112">
    <property type="entry name" value="Protein kinase-like (PK-like)"/>
    <property type="match status" value="1"/>
</dbReference>
<evidence type="ECO:0000256" key="9">
    <source>
        <dbReference type="ARBA" id="ARBA00023137"/>
    </source>
</evidence>
<evidence type="ECO:0000256" key="3">
    <source>
        <dbReference type="ARBA" id="ARBA00022490"/>
    </source>
</evidence>
<feature type="domain" description="SH2" evidence="16">
    <location>
        <begin position="222"/>
        <end position="312"/>
    </location>
</feature>
<feature type="region of interest" description="Disordered" evidence="15">
    <location>
        <begin position="657"/>
        <end position="699"/>
    </location>
</feature>
<evidence type="ECO:0000256" key="12">
    <source>
        <dbReference type="PROSITE-ProRule" id="PRU00192"/>
    </source>
</evidence>
<dbReference type="CDD" id="cd09935">
    <property type="entry name" value="SH2_ABL"/>
    <property type="match status" value="1"/>
</dbReference>
<dbReference type="Proteomes" id="UP000218231">
    <property type="component" value="Unassembled WGS sequence"/>
</dbReference>
<dbReference type="EC" id="2.7.10.2" evidence="14"/>
<evidence type="ECO:0000256" key="15">
    <source>
        <dbReference type="SAM" id="MobiDB-lite"/>
    </source>
</evidence>
<evidence type="ECO:0000256" key="6">
    <source>
        <dbReference type="ARBA" id="ARBA00022777"/>
    </source>
</evidence>
<feature type="compositionally biased region" description="Low complexity" evidence="15">
    <location>
        <begin position="676"/>
        <end position="686"/>
    </location>
</feature>
<dbReference type="Gene3D" id="1.20.120.330">
    <property type="entry name" value="Nucleotidyltransferases domain 2"/>
    <property type="match status" value="1"/>
</dbReference>
<dbReference type="InterPro" id="IPR000980">
    <property type="entry name" value="SH2"/>
</dbReference>
<protein>
    <recommendedName>
        <fullName evidence="14">Tyrosine-protein kinase</fullName>
        <ecNumber evidence="14">2.7.10.2</ecNumber>
    </recommendedName>
</protein>
<dbReference type="PROSITE" id="PS00109">
    <property type="entry name" value="PROTEIN_KINASE_TYR"/>
    <property type="match status" value="1"/>
</dbReference>
<name>A0A2A2KJJ3_9BILA</name>
<feature type="compositionally biased region" description="Basic residues" evidence="15">
    <location>
        <begin position="1"/>
        <end position="10"/>
    </location>
</feature>
<evidence type="ECO:0000313" key="19">
    <source>
        <dbReference type="EMBL" id="PAV74164.1"/>
    </source>
</evidence>
<dbReference type="PROSITE" id="PS50011">
    <property type="entry name" value="PROTEIN_KINASE_DOM"/>
    <property type="match status" value="1"/>
</dbReference>
<dbReference type="STRING" id="2018661.A0A2A2KJJ3"/>
<dbReference type="InterPro" id="IPR015015">
    <property type="entry name" value="F-actin-binding"/>
</dbReference>
<dbReference type="PANTHER" id="PTHR24418">
    <property type="entry name" value="TYROSINE-PROTEIN KINASE"/>
    <property type="match status" value="1"/>
</dbReference>
<evidence type="ECO:0000256" key="13">
    <source>
        <dbReference type="PROSITE-ProRule" id="PRU10141"/>
    </source>
</evidence>
<evidence type="ECO:0000256" key="14">
    <source>
        <dbReference type="RuleBase" id="RU362096"/>
    </source>
</evidence>
<keyword evidence="6 14" id="KW-0418">Kinase</keyword>
<dbReference type="Pfam" id="PF00018">
    <property type="entry name" value="SH3_1"/>
    <property type="match status" value="1"/>
</dbReference>
<dbReference type="Gene3D" id="1.10.510.10">
    <property type="entry name" value="Transferase(Phosphotransferase) domain 1"/>
    <property type="match status" value="1"/>
</dbReference>
<evidence type="ECO:0000259" key="17">
    <source>
        <dbReference type="PROSITE" id="PS50002"/>
    </source>
</evidence>
<dbReference type="Gene3D" id="2.30.30.40">
    <property type="entry name" value="SH3 Domains"/>
    <property type="match status" value="1"/>
</dbReference>
<dbReference type="InterPro" id="IPR000719">
    <property type="entry name" value="Prot_kinase_dom"/>
</dbReference>
<comment type="caution">
    <text evidence="19">The sequence shown here is derived from an EMBL/GenBank/DDBJ whole genome shotgun (WGS) entry which is preliminary data.</text>
</comment>
<comment type="subcellular location">
    <subcellularLocation>
        <location evidence="1">Cytoplasm</location>
    </subcellularLocation>
</comment>
<evidence type="ECO:0000313" key="20">
    <source>
        <dbReference type="Proteomes" id="UP000218231"/>
    </source>
</evidence>
<dbReference type="InterPro" id="IPR001245">
    <property type="entry name" value="Ser-Thr/Tyr_kinase_cat_dom"/>
</dbReference>
<dbReference type="PRINTS" id="PR00109">
    <property type="entry name" value="TYRKINASE"/>
</dbReference>
<evidence type="ECO:0000256" key="10">
    <source>
        <dbReference type="ARBA" id="ARBA00051245"/>
    </source>
</evidence>
<dbReference type="InterPro" id="IPR017441">
    <property type="entry name" value="Protein_kinase_ATP_BS"/>
</dbReference>
<dbReference type="InterPro" id="IPR036860">
    <property type="entry name" value="SH2_dom_sf"/>
</dbReference>
<dbReference type="InterPro" id="IPR020635">
    <property type="entry name" value="Tyr_kinase_cat_dom"/>
</dbReference>
<keyword evidence="8 11" id="KW-0727">SH2 domain</keyword>
<keyword evidence="20" id="KW-1185">Reference proteome</keyword>
<dbReference type="AlphaFoldDB" id="A0A2A2KJJ3"/>
<evidence type="ECO:0000256" key="1">
    <source>
        <dbReference type="ARBA" id="ARBA00004496"/>
    </source>
</evidence>
<dbReference type="PROSITE" id="PS00107">
    <property type="entry name" value="PROTEIN_KINASE_ATP"/>
    <property type="match status" value="1"/>
</dbReference>
<evidence type="ECO:0000259" key="18">
    <source>
        <dbReference type="PROSITE" id="PS50011"/>
    </source>
</evidence>
<feature type="compositionally biased region" description="Polar residues" evidence="15">
    <location>
        <begin position="893"/>
        <end position="912"/>
    </location>
</feature>
<feature type="compositionally biased region" description="Polar residues" evidence="15">
    <location>
        <begin position="926"/>
        <end position="941"/>
    </location>
</feature>
<dbReference type="GO" id="GO:0051129">
    <property type="term" value="P:negative regulation of cellular component organization"/>
    <property type="evidence" value="ECO:0007669"/>
    <property type="project" value="UniProtKB-ARBA"/>
</dbReference>
<comment type="catalytic activity">
    <reaction evidence="10 14">
        <text>L-tyrosyl-[protein] + ATP = O-phospho-L-tyrosyl-[protein] + ADP + H(+)</text>
        <dbReference type="Rhea" id="RHEA:10596"/>
        <dbReference type="Rhea" id="RHEA-COMP:10136"/>
        <dbReference type="Rhea" id="RHEA-COMP:20101"/>
        <dbReference type="ChEBI" id="CHEBI:15378"/>
        <dbReference type="ChEBI" id="CHEBI:30616"/>
        <dbReference type="ChEBI" id="CHEBI:46858"/>
        <dbReference type="ChEBI" id="CHEBI:61978"/>
        <dbReference type="ChEBI" id="CHEBI:456216"/>
        <dbReference type="EC" id="2.7.10.2"/>
    </reaction>
</comment>
<feature type="binding site" evidence="13">
    <location>
        <position position="368"/>
    </location>
    <ligand>
        <name>ATP</name>
        <dbReference type="ChEBI" id="CHEBI:30616"/>
    </ligand>
</feature>
<dbReference type="GO" id="GO:0007154">
    <property type="term" value="P:cell communication"/>
    <property type="evidence" value="ECO:0007669"/>
    <property type="project" value="UniProtKB-ARBA"/>
</dbReference>
<dbReference type="PROSITE" id="PS50002">
    <property type="entry name" value="SH3"/>
    <property type="match status" value="1"/>
</dbReference>
<feature type="compositionally biased region" description="Polar residues" evidence="15">
    <location>
        <begin position="1017"/>
        <end position="1027"/>
    </location>
</feature>
<dbReference type="SUPFAM" id="SSF50044">
    <property type="entry name" value="SH3-domain"/>
    <property type="match status" value="1"/>
</dbReference>
<dbReference type="PROSITE" id="PS50001">
    <property type="entry name" value="SH2"/>
    <property type="match status" value="1"/>
</dbReference>
<dbReference type="GO" id="GO:0023052">
    <property type="term" value="P:signaling"/>
    <property type="evidence" value="ECO:0007669"/>
    <property type="project" value="UniProtKB-ARBA"/>
</dbReference>
<dbReference type="Gene3D" id="3.30.505.10">
    <property type="entry name" value="SH2 domain"/>
    <property type="match status" value="1"/>
</dbReference>
<evidence type="ECO:0000256" key="2">
    <source>
        <dbReference type="ARBA" id="ARBA00022443"/>
    </source>
</evidence>
<feature type="region of interest" description="Disordered" evidence="15">
    <location>
        <begin position="603"/>
        <end position="644"/>
    </location>
</feature>
<dbReference type="InterPro" id="IPR050198">
    <property type="entry name" value="Non-receptor_tyrosine_kinases"/>
</dbReference>
<feature type="compositionally biased region" description="Low complexity" evidence="15">
    <location>
        <begin position="818"/>
        <end position="850"/>
    </location>
</feature>
<dbReference type="SMART" id="SM00326">
    <property type="entry name" value="SH3"/>
    <property type="match status" value="1"/>
</dbReference>
<dbReference type="Pfam" id="PF07714">
    <property type="entry name" value="PK_Tyr_Ser-Thr"/>
    <property type="match status" value="1"/>
</dbReference>
<organism evidence="19 20">
    <name type="scientific">Diploscapter pachys</name>
    <dbReference type="NCBI Taxonomy" id="2018661"/>
    <lineage>
        <taxon>Eukaryota</taxon>
        <taxon>Metazoa</taxon>
        <taxon>Ecdysozoa</taxon>
        <taxon>Nematoda</taxon>
        <taxon>Chromadorea</taxon>
        <taxon>Rhabditida</taxon>
        <taxon>Rhabditina</taxon>
        <taxon>Rhabditomorpha</taxon>
        <taxon>Rhabditoidea</taxon>
        <taxon>Rhabditidae</taxon>
        <taxon>Diploscapter</taxon>
    </lineage>
</organism>
<reference evidence="19 20" key="1">
    <citation type="journal article" date="2017" name="Curr. Biol.">
        <title>Genome architecture and evolution of a unichromosomal asexual nematode.</title>
        <authorList>
            <person name="Fradin H."/>
            <person name="Zegar C."/>
            <person name="Gutwein M."/>
            <person name="Lucas J."/>
            <person name="Kovtun M."/>
            <person name="Corcoran D."/>
            <person name="Baugh L.R."/>
            <person name="Kiontke K."/>
            <person name="Gunsalus K."/>
            <person name="Fitch D.H."/>
            <person name="Piano F."/>
        </authorList>
    </citation>
    <scope>NUCLEOTIDE SEQUENCE [LARGE SCALE GENOMIC DNA]</scope>
    <source>
        <strain evidence="19">PF1309</strain>
    </source>
</reference>
<dbReference type="GO" id="GO:0004715">
    <property type="term" value="F:non-membrane spanning protein tyrosine kinase activity"/>
    <property type="evidence" value="ECO:0007669"/>
    <property type="project" value="UniProtKB-EC"/>
</dbReference>
<feature type="compositionally biased region" description="Basic and acidic residues" evidence="15">
    <location>
        <begin position="942"/>
        <end position="977"/>
    </location>
</feature>
<dbReference type="InterPro" id="IPR011009">
    <property type="entry name" value="Kinase-like_dom_sf"/>
</dbReference>
<evidence type="ECO:0000256" key="7">
    <source>
        <dbReference type="ARBA" id="ARBA00022840"/>
    </source>
</evidence>
<keyword evidence="2 12" id="KW-0728">SH3 domain</keyword>
<evidence type="ECO:0000256" key="4">
    <source>
        <dbReference type="ARBA" id="ARBA00022679"/>
    </source>
</evidence>
<dbReference type="Pfam" id="PF08919">
    <property type="entry name" value="F_actin_bind"/>
    <property type="match status" value="1"/>
</dbReference>
<dbReference type="FunFam" id="3.30.505.10:FF:000004">
    <property type="entry name" value="Tyrosine-protein kinase"/>
    <property type="match status" value="1"/>
</dbReference>